<dbReference type="PANTHER" id="PTHR12270">
    <property type="entry name" value="GLYCOSYLTRANSFERASE-RELATED"/>
    <property type="match status" value="1"/>
</dbReference>
<evidence type="ECO:0000313" key="8">
    <source>
        <dbReference type="Proteomes" id="UP000030680"/>
    </source>
</evidence>
<dbReference type="OrthoDB" id="6046at2759"/>
<dbReference type="GeneID" id="17090195"/>
<comment type="subcellular location">
    <subcellularLocation>
        <location evidence="1">Membrane</location>
        <topology evidence="1">Single-pass type II membrane protein</topology>
    </subcellularLocation>
</comment>
<reference evidence="8" key="1">
    <citation type="journal article" date="2013" name="Science">
        <title>Gene transfer from bacteria and archaea facilitated evolution of an extremophilic eukaryote.</title>
        <authorList>
            <person name="Schonknecht G."/>
            <person name="Chen W.H."/>
            <person name="Ternes C.M."/>
            <person name="Barbier G.G."/>
            <person name="Shrestha R.P."/>
            <person name="Stanke M."/>
            <person name="Brautigam A."/>
            <person name="Baker B.J."/>
            <person name="Banfield J.F."/>
            <person name="Garavito R.M."/>
            <person name="Carr K."/>
            <person name="Wilkerson C."/>
            <person name="Rensing S.A."/>
            <person name="Gagneul D."/>
            <person name="Dickenson N.E."/>
            <person name="Oesterhelt C."/>
            <person name="Lercher M.J."/>
            <person name="Weber A.P."/>
        </authorList>
    </citation>
    <scope>NUCLEOTIDE SEQUENCE [LARGE SCALE GENOMIC DNA]</scope>
    <source>
        <strain evidence="8">074W</strain>
    </source>
</reference>
<dbReference type="GO" id="GO:0016020">
    <property type="term" value="C:membrane"/>
    <property type="evidence" value="ECO:0007669"/>
    <property type="project" value="UniProtKB-SubCell"/>
</dbReference>
<evidence type="ECO:0000256" key="6">
    <source>
        <dbReference type="ARBA" id="ARBA00023180"/>
    </source>
</evidence>
<dbReference type="GO" id="GO:0035269">
    <property type="term" value="P:protein O-linked glycosylation via mannose"/>
    <property type="evidence" value="ECO:0007669"/>
    <property type="project" value="TreeGrafter"/>
</dbReference>
<dbReference type="Gene3D" id="3.90.550.10">
    <property type="entry name" value="Spore Coat Polysaccharide Biosynthesis Protein SpsA, Chain A"/>
    <property type="match status" value="1"/>
</dbReference>
<protein>
    <submittedName>
        <fullName evidence="7">Glycosyltransferase-like protein LARGE</fullName>
    </submittedName>
</protein>
<organism evidence="7 8">
    <name type="scientific">Galdieria sulphuraria</name>
    <name type="common">Red alga</name>
    <dbReference type="NCBI Taxonomy" id="130081"/>
    <lineage>
        <taxon>Eukaryota</taxon>
        <taxon>Rhodophyta</taxon>
        <taxon>Bangiophyceae</taxon>
        <taxon>Galdieriales</taxon>
        <taxon>Galdieriaceae</taxon>
        <taxon>Galdieria</taxon>
    </lineage>
</organism>
<dbReference type="Gramene" id="EME31559">
    <property type="protein sequence ID" value="EME31559"/>
    <property type="gene ID" value="Gasu_12310"/>
</dbReference>
<evidence type="ECO:0000256" key="5">
    <source>
        <dbReference type="ARBA" id="ARBA00023136"/>
    </source>
</evidence>
<dbReference type="Proteomes" id="UP000030680">
    <property type="component" value="Unassembled WGS sequence"/>
</dbReference>
<evidence type="ECO:0000313" key="7">
    <source>
        <dbReference type="EMBL" id="EME31559.1"/>
    </source>
</evidence>
<dbReference type="SUPFAM" id="SSF53448">
    <property type="entry name" value="Nucleotide-diphospho-sugar transferases"/>
    <property type="match status" value="1"/>
</dbReference>
<evidence type="ECO:0000256" key="1">
    <source>
        <dbReference type="ARBA" id="ARBA00004606"/>
    </source>
</evidence>
<keyword evidence="7" id="KW-0808">Transferase</keyword>
<name>M2Y6S8_GALSU</name>
<sequence length="655" mass="76346">MNSKFFTLVSIVTVLWNLITCIILLERIYLGAERDLLQLQRALVRVRSSKTPKTPLWSRKYQIPLKMGQGWYGWPPRCIKLSHLEPTSVQLYIRILDEKVGFICDLYEQQRGFIERKFVSSCQPNAAPRNLSCFNCGFEFLKFDLPWQGNYKVIVKGTTKSDTCCLIFSTPGDNNNWINDPSFQVFGTPLLRHWLGLSSTRTLKYWMPLYSNGYDVDCVVNHSCGLLLGRLQSSFGDPQSFGKSDLFGVLQPIWIANNLRADINFLCIEMNVQSLSNVRSLNCFMVIYGTTSQMRRQNFVLDLVCLRDYSKLVLQLKVDRSDPFLYLALVKNASSDDAVKVTNIRIQPKQSLVANVSENVWRAPCLMNDYTNDIFTISRWRKPNKSELTLAIPLSMHRMFILKELLKFYKTGPVVAVIAIQSEQEKKELLEYLSIIPNNMRMNVEFVIVLISPWKDRFPINQLRNIALKYTTTDFVCVLDVDTFPVSSAFTAFPQIMEKEPELLPMNRKRCLVVTNWIASDSEQLVYPSVEDLKSKYLKTWFPYCEASQSPISFRRWLYDNNSYFVSFRPNFEPYCIMRTRDFILFDERFHGYGFNKVSWALEATLQGVEFLVDNRFFVLHKDHPTQLVENSLQYCMNWILYYAFVNEKLFETTQ</sequence>
<proteinExistence type="predicted"/>
<dbReference type="InterPro" id="IPR029044">
    <property type="entry name" value="Nucleotide-diphossugar_trans"/>
</dbReference>
<evidence type="ECO:0000256" key="4">
    <source>
        <dbReference type="ARBA" id="ARBA00022989"/>
    </source>
</evidence>
<dbReference type="KEGG" id="gsl:Gasu_12310"/>
<keyword evidence="6" id="KW-0325">Glycoprotein</keyword>
<dbReference type="Pfam" id="PF13896">
    <property type="entry name" value="Glyco_transf_49"/>
    <property type="match status" value="1"/>
</dbReference>
<dbReference type="EMBL" id="KB454491">
    <property type="protein sequence ID" value="EME31559.1"/>
    <property type="molecule type" value="Genomic_DNA"/>
</dbReference>
<evidence type="ECO:0000256" key="3">
    <source>
        <dbReference type="ARBA" id="ARBA00022968"/>
    </source>
</evidence>
<dbReference type="InterPro" id="IPR051292">
    <property type="entry name" value="Xyl/GlcA_transferase"/>
</dbReference>
<dbReference type="RefSeq" id="XP_005708079.1">
    <property type="nucleotide sequence ID" value="XM_005708022.1"/>
</dbReference>
<gene>
    <name evidence="7" type="ORF">Gasu_12310</name>
</gene>
<dbReference type="GO" id="GO:0015020">
    <property type="term" value="F:glucuronosyltransferase activity"/>
    <property type="evidence" value="ECO:0007669"/>
    <property type="project" value="TreeGrafter"/>
</dbReference>
<accession>M2Y6S8</accession>
<keyword evidence="8" id="KW-1185">Reference proteome</keyword>
<dbReference type="PANTHER" id="PTHR12270:SF25">
    <property type="entry name" value="GLYCOSYLTRANSFERASE-LIKE PROTEIN LARGE"/>
    <property type="match status" value="1"/>
</dbReference>
<keyword evidence="2" id="KW-0812">Transmembrane</keyword>
<evidence type="ECO:0000256" key="2">
    <source>
        <dbReference type="ARBA" id="ARBA00022692"/>
    </source>
</evidence>
<dbReference type="GO" id="GO:0042285">
    <property type="term" value="F:xylosyltransferase activity"/>
    <property type="evidence" value="ECO:0007669"/>
    <property type="project" value="TreeGrafter"/>
</dbReference>
<keyword evidence="5" id="KW-0472">Membrane</keyword>
<dbReference type="eggNOG" id="KOG3765">
    <property type="taxonomic scope" value="Eukaryota"/>
</dbReference>
<dbReference type="AlphaFoldDB" id="M2Y6S8"/>
<keyword evidence="4" id="KW-1133">Transmembrane helix</keyword>
<keyword evidence="3" id="KW-0735">Signal-anchor</keyword>